<name>A0A2J8UM68_PONAB</name>
<evidence type="ECO:0000259" key="1">
    <source>
        <dbReference type="PROSITE" id="PS51910"/>
    </source>
</evidence>
<sequence length="42" mass="4895">YEICQFLKGAKITRLQDQQVPYAVKGNQWVGYDDVKSMETKD</sequence>
<protein>
    <submittedName>
        <fullName evidence="2">CHI3L2 isoform 9</fullName>
    </submittedName>
</protein>
<proteinExistence type="predicted"/>
<dbReference type="PROSITE" id="PS51910">
    <property type="entry name" value="GH18_2"/>
    <property type="match status" value="1"/>
</dbReference>
<feature type="non-terminal residue" evidence="2">
    <location>
        <position position="1"/>
    </location>
</feature>
<reference evidence="2" key="1">
    <citation type="submission" date="2017-12" db="EMBL/GenBank/DDBJ databases">
        <title>High-resolution comparative analysis of great ape genomes.</title>
        <authorList>
            <person name="Pollen A."/>
            <person name="Hastie A."/>
            <person name="Hormozdiari F."/>
            <person name="Dougherty M."/>
            <person name="Liu R."/>
            <person name="Chaisson M."/>
            <person name="Hoppe E."/>
            <person name="Hill C."/>
            <person name="Pang A."/>
            <person name="Hillier L."/>
            <person name="Baker C."/>
            <person name="Armstrong J."/>
            <person name="Shendure J."/>
            <person name="Paten B."/>
            <person name="Wilson R."/>
            <person name="Chao H."/>
            <person name="Schneider V."/>
            <person name="Ventura M."/>
            <person name="Kronenberg Z."/>
            <person name="Murali S."/>
            <person name="Gordon D."/>
            <person name="Cantsilieris S."/>
            <person name="Munson K."/>
            <person name="Nelson B."/>
            <person name="Raja A."/>
            <person name="Underwood J."/>
            <person name="Diekhans M."/>
            <person name="Fiddes I."/>
            <person name="Haussler D."/>
            <person name="Eichler E."/>
        </authorList>
    </citation>
    <scope>NUCLEOTIDE SEQUENCE [LARGE SCALE GENOMIC DNA]</scope>
    <source>
        <strain evidence="2">Susie</strain>
    </source>
</reference>
<gene>
    <name evidence="2" type="ORF">CR201_G0026865</name>
</gene>
<comment type="caution">
    <text evidence="2">The sequence shown here is derived from an EMBL/GenBank/DDBJ whole genome shotgun (WGS) entry which is preliminary data.</text>
</comment>
<dbReference type="SMR" id="A0A2J8UM68"/>
<evidence type="ECO:0000313" key="2">
    <source>
        <dbReference type="EMBL" id="PNJ46366.1"/>
    </source>
</evidence>
<dbReference type="GO" id="GO:0005975">
    <property type="term" value="P:carbohydrate metabolic process"/>
    <property type="evidence" value="ECO:0007669"/>
    <property type="project" value="InterPro"/>
</dbReference>
<dbReference type="AlphaFoldDB" id="A0A2J8UM68"/>
<organism evidence="2">
    <name type="scientific">Pongo abelii</name>
    <name type="common">Sumatran orangutan</name>
    <name type="synonym">Pongo pygmaeus abelii</name>
    <dbReference type="NCBI Taxonomy" id="9601"/>
    <lineage>
        <taxon>Eukaryota</taxon>
        <taxon>Metazoa</taxon>
        <taxon>Chordata</taxon>
        <taxon>Craniata</taxon>
        <taxon>Vertebrata</taxon>
        <taxon>Euteleostomi</taxon>
        <taxon>Mammalia</taxon>
        <taxon>Eutheria</taxon>
        <taxon>Euarchontoglires</taxon>
        <taxon>Primates</taxon>
        <taxon>Haplorrhini</taxon>
        <taxon>Catarrhini</taxon>
        <taxon>Hominidae</taxon>
        <taxon>Pongo</taxon>
    </lineage>
</organism>
<dbReference type="InterPro" id="IPR001223">
    <property type="entry name" value="Glyco_hydro18_cat"/>
</dbReference>
<dbReference type="InterPro" id="IPR029070">
    <property type="entry name" value="Chitinase_insertion_sf"/>
</dbReference>
<dbReference type="SUPFAM" id="SSF54556">
    <property type="entry name" value="Chitinase insertion domain"/>
    <property type="match status" value="1"/>
</dbReference>
<feature type="domain" description="GH18" evidence="1">
    <location>
        <begin position="1"/>
        <end position="42"/>
    </location>
</feature>
<dbReference type="EMBL" id="NDHI03003453">
    <property type="protein sequence ID" value="PNJ46366.1"/>
    <property type="molecule type" value="Genomic_DNA"/>
</dbReference>
<dbReference type="Gene3D" id="3.10.50.10">
    <property type="match status" value="1"/>
</dbReference>
<accession>A0A2J8UM68</accession>